<gene>
    <name evidence="7" type="ORF">UT17_C0012G0004</name>
</gene>
<dbReference type="GO" id="GO:0016787">
    <property type="term" value="F:hydrolase activity"/>
    <property type="evidence" value="ECO:0007669"/>
    <property type="project" value="UniProtKB-KW"/>
</dbReference>
<keyword evidence="4" id="KW-0378">Hydrolase</keyword>
<keyword evidence="5" id="KW-0234">DNA repair</keyword>
<evidence type="ECO:0000256" key="1">
    <source>
        <dbReference type="ARBA" id="ARBA00022722"/>
    </source>
</evidence>
<dbReference type="AlphaFoldDB" id="A0A0G0NZK9"/>
<dbReference type="NCBIfam" id="TIGR00632">
    <property type="entry name" value="vsr"/>
    <property type="match status" value="1"/>
</dbReference>
<organism evidence="7 8">
    <name type="scientific">Candidatus Woesebacteria bacterium GW2011_GWB1_39_10</name>
    <dbReference type="NCBI Taxonomy" id="1618572"/>
    <lineage>
        <taxon>Bacteria</taxon>
        <taxon>Candidatus Woeseibacteriota</taxon>
    </lineage>
</organism>
<evidence type="ECO:0000313" key="7">
    <source>
        <dbReference type="EMBL" id="KKQ91294.1"/>
    </source>
</evidence>
<sequence length="148" mass="17504">MPLNFIRDSRSPIPKNPIVSRVMGANKAKDTKLELKIQKALRSLKIKSYKLHPSNIPGRPDIVFLKKKLAIFLHGCFWHRCPKCDLTLPKTNRAFWKKKFTRNQERDKRKLRELKRAGWKTLVIWEHEIKKDPARATQRVLKLLRSSQ</sequence>
<protein>
    <submittedName>
        <fullName evidence="7">Mismatch (G:T) repair endonuclease protein</fullName>
    </submittedName>
</protein>
<evidence type="ECO:0000256" key="2">
    <source>
        <dbReference type="ARBA" id="ARBA00022759"/>
    </source>
</evidence>
<evidence type="ECO:0000256" key="5">
    <source>
        <dbReference type="ARBA" id="ARBA00023204"/>
    </source>
</evidence>
<comment type="similarity">
    <text evidence="6">Belongs to the Vsr family.</text>
</comment>
<dbReference type="EMBL" id="LBVU01000012">
    <property type="protein sequence ID" value="KKQ91294.1"/>
    <property type="molecule type" value="Genomic_DNA"/>
</dbReference>
<accession>A0A0G0NZK9</accession>
<comment type="caution">
    <text evidence="7">The sequence shown here is derived from an EMBL/GenBank/DDBJ whole genome shotgun (WGS) entry which is preliminary data.</text>
</comment>
<keyword evidence="1" id="KW-0540">Nuclease</keyword>
<keyword evidence="3" id="KW-0227">DNA damage</keyword>
<dbReference type="Gene3D" id="3.40.960.10">
    <property type="entry name" value="VSR Endonuclease"/>
    <property type="match status" value="1"/>
</dbReference>
<dbReference type="GO" id="GO:0004519">
    <property type="term" value="F:endonuclease activity"/>
    <property type="evidence" value="ECO:0007669"/>
    <property type="project" value="UniProtKB-KW"/>
</dbReference>
<evidence type="ECO:0000256" key="3">
    <source>
        <dbReference type="ARBA" id="ARBA00022763"/>
    </source>
</evidence>
<dbReference type="InterPro" id="IPR011335">
    <property type="entry name" value="Restrct_endonuc-II-like"/>
</dbReference>
<proteinExistence type="inferred from homology"/>
<dbReference type="Pfam" id="PF03852">
    <property type="entry name" value="Vsr"/>
    <property type="match status" value="1"/>
</dbReference>
<dbReference type="SUPFAM" id="SSF52980">
    <property type="entry name" value="Restriction endonuclease-like"/>
    <property type="match status" value="1"/>
</dbReference>
<evidence type="ECO:0000313" key="8">
    <source>
        <dbReference type="Proteomes" id="UP000034774"/>
    </source>
</evidence>
<keyword evidence="2 7" id="KW-0255">Endonuclease</keyword>
<dbReference type="GO" id="GO:0006298">
    <property type="term" value="P:mismatch repair"/>
    <property type="evidence" value="ECO:0007669"/>
    <property type="project" value="InterPro"/>
</dbReference>
<evidence type="ECO:0000256" key="6">
    <source>
        <dbReference type="ARBA" id="ARBA00029466"/>
    </source>
</evidence>
<evidence type="ECO:0000256" key="4">
    <source>
        <dbReference type="ARBA" id="ARBA00022801"/>
    </source>
</evidence>
<dbReference type="Proteomes" id="UP000034774">
    <property type="component" value="Unassembled WGS sequence"/>
</dbReference>
<dbReference type="CDD" id="cd00221">
    <property type="entry name" value="Vsr"/>
    <property type="match status" value="1"/>
</dbReference>
<reference evidence="7 8" key="1">
    <citation type="journal article" date="2015" name="Nature">
        <title>rRNA introns, odd ribosomes, and small enigmatic genomes across a large radiation of phyla.</title>
        <authorList>
            <person name="Brown C.T."/>
            <person name="Hug L.A."/>
            <person name="Thomas B.C."/>
            <person name="Sharon I."/>
            <person name="Castelle C.J."/>
            <person name="Singh A."/>
            <person name="Wilkins M.J."/>
            <person name="Williams K.H."/>
            <person name="Banfield J.F."/>
        </authorList>
    </citation>
    <scope>NUCLEOTIDE SEQUENCE [LARGE SCALE GENOMIC DNA]</scope>
</reference>
<dbReference type="STRING" id="1618572.UT17_C0012G0004"/>
<dbReference type="InterPro" id="IPR004603">
    <property type="entry name" value="DNA_mismatch_endonuc_vsr"/>
</dbReference>
<name>A0A0G0NZK9_9BACT</name>